<evidence type="ECO:0008006" key="4">
    <source>
        <dbReference type="Google" id="ProtNLM"/>
    </source>
</evidence>
<feature type="transmembrane region" description="Helical" evidence="1">
    <location>
        <begin position="38"/>
        <end position="55"/>
    </location>
</feature>
<keyword evidence="1" id="KW-0472">Membrane</keyword>
<sequence>MRLMIAICIVLLPTLLAAQFLGISVQARTGGPLQMTDLWAGLLGFALCLCGGAVARRYAFVGVAVALHAVYWGGAFGFLHRVSPEVTLGELVRWNAAPVACSIFSALAGAWLGVRIGLGRTTPARR</sequence>
<feature type="transmembrane region" description="Helical" evidence="1">
    <location>
        <begin position="60"/>
        <end position="82"/>
    </location>
</feature>
<accession>A0A4S2CZE5</accession>
<protein>
    <recommendedName>
        <fullName evidence="4">Transmembrane protein</fullName>
    </recommendedName>
</protein>
<evidence type="ECO:0000256" key="1">
    <source>
        <dbReference type="SAM" id="Phobius"/>
    </source>
</evidence>
<keyword evidence="1" id="KW-0812">Transmembrane</keyword>
<comment type="caution">
    <text evidence="2">The sequence shown here is derived from an EMBL/GenBank/DDBJ whole genome shotgun (WGS) entry which is preliminary data.</text>
</comment>
<keyword evidence="1" id="KW-1133">Transmembrane helix</keyword>
<proteinExistence type="predicted"/>
<feature type="transmembrane region" description="Helical" evidence="1">
    <location>
        <begin position="94"/>
        <end position="118"/>
    </location>
</feature>
<dbReference type="EMBL" id="SRYW01000006">
    <property type="protein sequence ID" value="TGY34488.1"/>
    <property type="molecule type" value="Genomic_DNA"/>
</dbReference>
<dbReference type="AlphaFoldDB" id="A0A4S2CZE5"/>
<gene>
    <name evidence="2" type="ORF">E5352_08565</name>
</gene>
<organism evidence="2 3">
    <name type="scientific">Stenotrophomonas maltophilia</name>
    <name type="common">Pseudomonas maltophilia</name>
    <name type="synonym">Xanthomonas maltophilia</name>
    <dbReference type="NCBI Taxonomy" id="40324"/>
    <lineage>
        <taxon>Bacteria</taxon>
        <taxon>Pseudomonadati</taxon>
        <taxon>Pseudomonadota</taxon>
        <taxon>Gammaproteobacteria</taxon>
        <taxon>Lysobacterales</taxon>
        <taxon>Lysobacteraceae</taxon>
        <taxon>Stenotrophomonas</taxon>
        <taxon>Stenotrophomonas maltophilia group</taxon>
    </lineage>
</organism>
<name>A0A4S2CZE5_STEMA</name>
<reference evidence="2 3" key="1">
    <citation type="submission" date="2019-04" db="EMBL/GenBank/DDBJ databases">
        <title>Microbes associate with the intestines of laboratory mice.</title>
        <authorList>
            <person name="Navarre W."/>
            <person name="Wong E."/>
            <person name="Huang K."/>
            <person name="Tropini C."/>
            <person name="Ng K."/>
            <person name="Yu B."/>
        </authorList>
    </citation>
    <scope>NUCLEOTIDE SEQUENCE [LARGE SCALE GENOMIC DNA]</scope>
    <source>
        <strain evidence="2 3">NM62_B4-13</strain>
    </source>
</reference>
<evidence type="ECO:0000313" key="3">
    <source>
        <dbReference type="Proteomes" id="UP000306631"/>
    </source>
</evidence>
<dbReference type="RefSeq" id="WP_136004539.1">
    <property type="nucleotide sequence ID" value="NZ_SRYW01000006.1"/>
</dbReference>
<evidence type="ECO:0000313" key="2">
    <source>
        <dbReference type="EMBL" id="TGY34488.1"/>
    </source>
</evidence>
<dbReference type="Proteomes" id="UP000306631">
    <property type="component" value="Unassembled WGS sequence"/>
</dbReference>